<protein>
    <recommendedName>
        <fullName evidence="3">Bulb-type lectin domain-containing protein</fullName>
    </recommendedName>
</protein>
<dbReference type="PROSITE" id="PS51257">
    <property type="entry name" value="PROKAR_LIPOPROTEIN"/>
    <property type="match status" value="1"/>
</dbReference>
<dbReference type="EMBL" id="JAKZGP010000051">
    <property type="protein sequence ID" value="MCH7410931.1"/>
    <property type="molecule type" value="Genomic_DNA"/>
</dbReference>
<evidence type="ECO:0008006" key="3">
    <source>
        <dbReference type="Google" id="ProtNLM"/>
    </source>
</evidence>
<proteinExistence type="predicted"/>
<gene>
    <name evidence="1" type="ORF">MM239_16095</name>
</gene>
<keyword evidence="2" id="KW-1185">Reference proteome</keyword>
<dbReference type="SUPFAM" id="SSF50998">
    <property type="entry name" value="Quinoprotein alcohol dehydrogenase-like"/>
    <property type="match status" value="1"/>
</dbReference>
<dbReference type="InterPro" id="IPR011047">
    <property type="entry name" value="Quinoprotein_ADH-like_sf"/>
</dbReference>
<dbReference type="Proteomes" id="UP001165489">
    <property type="component" value="Unassembled WGS sequence"/>
</dbReference>
<evidence type="ECO:0000313" key="2">
    <source>
        <dbReference type="Proteomes" id="UP001165489"/>
    </source>
</evidence>
<reference evidence="1" key="1">
    <citation type="submission" date="2022-03" db="EMBL/GenBank/DDBJ databases">
        <title>De novo assembled genomes of Belliella spp. (Cyclobacteriaceae) strains.</title>
        <authorList>
            <person name="Szabo A."/>
            <person name="Korponai K."/>
            <person name="Felfoldi T."/>
        </authorList>
    </citation>
    <scope>NUCLEOTIDE SEQUENCE</scope>
    <source>
        <strain evidence="1">DSM 111904</strain>
    </source>
</reference>
<dbReference type="RefSeq" id="WP_241349289.1">
    <property type="nucleotide sequence ID" value="NZ_JAKZGP010000051.1"/>
</dbReference>
<name>A0ABS9V3F4_9BACT</name>
<accession>A0ABS9V3F4</accession>
<organism evidence="1 2">
    <name type="scientific">Belliella filtrata</name>
    <dbReference type="NCBI Taxonomy" id="2923435"/>
    <lineage>
        <taxon>Bacteria</taxon>
        <taxon>Pseudomonadati</taxon>
        <taxon>Bacteroidota</taxon>
        <taxon>Cytophagia</taxon>
        <taxon>Cytophagales</taxon>
        <taxon>Cyclobacteriaceae</taxon>
        <taxon>Belliella</taxon>
    </lineage>
</organism>
<evidence type="ECO:0000313" key="1">
    <source>
        <dbReference type="EMBL" id="MCH7410931.1"/>
    </source>
</evidence>
<comment type="caution">
    <text evidence="1">The sequence shown here is derived from an EMBL/GenBank/DDBJ whole genome shotgun (WGS) entry which is preliminary data.</text>
</comment>
<sequence length="420" mass="46002">MKKYFAFASALLFSALIGCQENEDPQVEEPNFEEVESEWIRLAWWNNDSKIGLINPINDNNTNPDLAAFNPAGANYLSSSGRYIISIERVDGKVRFFDTGIENHNDHGHEYTPKWISATADAPLPTHFSSTNGQIIIFNDGDGSITWARESTLETPSFSPTVISNIGNGTHHGAATWLTGNKFAVTFKDESVSGSLPQHVKLIDNTGQVIYEDETVTVTGIHGDASNGKYAVFGATEGVVVASDNNQIKLIPNPSPLASTSGNWMGTIKANDNISTFYGYASQQGIFEINPDTEAITPVLLSNTIKTYFLSADGGYLVVQLNDNTVKVYDTANRNEIASKRLTTAEASANTNAETANEWEHYRLMNEESPILTASEKFLYVLAPDKKTIEVKNLNTLNSVKTIDAPNNTTNILRVGFQTK</sequence>